<feature type="non-terminal residue" evidence="42">
    <location>
        <position position="1"/>
    </location>
</feature>
<evidence type="ECO:0000256" key="30">
    <source>
        <dbReference type="ARBA" id="ARBA00023166"/>
    </source>
</evidence>
<evidence type="ECO:0000259" key="38">
    <source>
        <dbReference type="Pfam" id="PF00082"/>
    </source>
</evidence>
<evidence type="ECO:0000256" key="11">
    <source>
        <dbReference type="ARBA" id="ARBA00019781"/>
    </source>
</evidence>
<keyword evidence="18" id="KW-0053">Apoptosis</keyword>
<gene>
    <name evidence="42" type="primary">Pcsk9</name>
    <name evidence="42" type="ORF">GTO95_0008522</name>
</gene>
<feature type="domain" description="Peptidase S8/S53" evidence="38">
    <location>
        <begin position="168"/>
        <end position="418"/>
    </location>
</feature>
<comment type="cofactor">
    <cofactor evidence="1">
        <name>Ca(2+)</name>
        <dbReference type="ChEBI" id="CHEBI:29108"/>
    </cofactor>
</comment>
<feature type="non-terminal residue" evidence="42">
    <location>
        <position position="668"/>
    </location>
</feature>
<dbReference type="InterPro" id="IPR000209">
    <property type="entry name" value="Peptidase_S8/S53_dom"/>
</dbReference>
<evidence type="ECO:0000313" key="42">
    <source>
        <dbReference type="EMBL" id="MBN3313328.1"/>
    </source>
</evidence>
<evidence type="ECO:0000256" key="7">
    <source>
        <dbReference type="ARBA" id="ARBA00004555"/>
    </source>
</evidence>
<sequence>TERLEKMSRLLGIMVFLFSITLGSEIDSEDDEMILSLILQDDTEPEPGAEPLAPFYRCNKDAWRLPGQYLVVMREGTHQPQVERTIRRLGAKAAKRGYLTETVQTFSGILKGFLVKMSSDVLHLALKLPHVAYIEEDSTIFAQSIPWNLDRIVQTQHAADKYTPPNDGSQVEVYLLDTGVQSSHREIEGRVLVTDFNSVPEEDGIRVHRQASKCDSHGTHMAGVVSGRDSGVARGASVRSVRVMNCQGKGTVSGALAALEYVHASQIAQPYLPLILLLPFVGGFSPTLNAACREMVKSGVMLIAAAGNYRDDACLYSPASEPQVITVGATNYRDQPMSIGNTGTNFGRCVDLFAPGDDIVSASSDCPTCFTSKSGTSQAAAHVAGIAAVILNSTPNITASELLQKLLRYTIKHAIDKNAFPEEHWLATPNMVARLPPASTTGEELLCRSVWSQKSGVSRSATVTARCHPDEELFSCSSFSPSGLRRGEHIEEQDGQKDCVAHNAFGGQGVYAIARCCTWERTQCQVHSSEGMGVECLREDHVLTGCSSHSSSGSITDVVRPLHGEKKACSGKEGVVSHASCCHAPRLDCRVKEHTPPGFSEQVLVTCEEGWTLTGCNAVSRGSISHGAYALDNTCVVTSSEGGKGVSAIATCCHNSQSQNNRVMNNHK</sequence>
<evidence type="ECO:0000256" key="14">
    <source>
        <dbReference type="ARBA" id="ARBA00022548"/>
    </source>
</evidence>
<dbReference type="PRINTS" id="PR00723">
    <property type="entry name" value="SUBTILISIN"/>
</dbReference>
<evidence type="ECO:0000256" key="25">
    <source>
        <dbReference type="ARBA" id="ARBA00022837"/>
    </source>
</evidence>
<keyword evidence="14" id="KW-0153">Cholesterol metabolism</keyword>
<evidence type="ECO:0000256" key="18">
    <source>
        <dbReference type="ARBA" id="ARBA00022703"/>
    </source>
</evidence>
<feature type="domain" description="Proprotein convertase subtilisin/kexin type 9 C-terminal" evidence="40">
    <location>
        <begin position="583"/>
        <end position="655"/>
    </location>
</feature>
<feature type="domain" description="Proprotein convertase subtilisin/kexin type 9 C-terminal" evidence="39">
    <location>
        <begin position="440"/>
        <end position="521"/>
    </location>
</feature>
<evidence type="ECO:0000256" key="33">
    <source>
        <dbReference type="ARBA" id="ARBA00023228"/>
    </source>
</evidence>
<evidence type="ECO:0000256" key="28">
    <source>
        <dbReference type="ARBA" id="ARBA00023145"/>
    </source>
</evidence>
<dbReference type="GO" id="GO:0009986">
    <property type="term" value="C:cell surface"/>
    <property type="evidence" value="ECO:0007669"/>
    <property type="project" value="UniProtKB-SubCell"/>
</dbReference>
<dbReference type="InterPro" id="IPR023827">
    <property type="entry name" value="Peptidase_S8_Asp-AS"/>
</dbReference>
<dbReference type="InterPro" id="IPR034193">
    <property type="entry name" value="PCSK9_ProteinaseK-like"/>
</dbReference>
<dbReference type="Pfam" id="PF18459">
    <property type="entry name" value="PCSK9_C1"/>
    <property type="match status" value="1"/>
</dbReference>
<dbReference type="CDD" id="cd04077">
    <property type="entry name" value="Peptidases_S8_PCSK9_ProteinaseK_like"/>
    <property type="match status" value="1"/>
</dbReference>
<dbReference type="InterPro" id="IPR050131">
    <property type="entry name" value="Peptidase_S8_subtilisin-like"/>
</dbReference>
<dbReference type="FunFam" id="2.60.120.690:FF:000001">
    <property type="entry name" value="Proprotein convertase subtilisin/kexin type 9"/>
    <property type="match status" value="1"/>
</dbReference>
<evidence type="ECO:0000256" key="23">
    <source>
        <dbReference type="ARBA" id="ARBA00022824"/>
    </source>
</evidence>
<dbReference type="InterPro" id="IPR036852">
    <property type="entry name" value="Peptidase_S8/S53_dom_sf"/>
</dbReference>
<evidence type="ECO:0000259" key="41">
    <source>
        <dbReference type="Pfam" id="PF18464"/>
    </source>
</evidence>
<keyword evidence="13" id="KW-0964">Secreted</keyword>
<reference evidence="42" key="1">
    <citation type="journal article" date="2021" name="Cell">
        <title>Tracing the genetic footprints of vertebrate landing in non-teleost ray-finned fishes.</title>
        <authorList>
            <person name="Bi X."/>
            <person name="Wang K."/>
            <person name="Yang L."/>
            <person name="Pan H."/>
            <person name="Jiang H."/>
            <person name="Wei Q."/>
            <person name="Fang M."/>
            <person name="Yu H."/>
            <person name="Zhu C."/>
            <person name="Cai Y."/>
            <person name="He Y."/>
            <person name="Gan X."/>
            <person name="Zeng H."/>
            <person name="Yu D."/>
            <person name="Zhu Y."/>
            <person name="Jiang H."/>
            <person name="Qiu Q."/>
            <person name="Yang H."/>
            <person name="Zhang Y.E."/>
            <person name="Wang W."/>
            <person name="Zhu M."/>
            <person name="He S."/>
            <person name="Zhang G."/>
        </authorList>
    </citation>
    <scope>NUCLEOTIDE SEQUENCE</scope>
    <source>
        <strain evidence="42">Allg_001</strain>
    </source>
</reference>
<dbReference type="PROSITE" id="PS00136">
    <property type="entry name" value="SUBTILASE_ASP"/>
    <property type="match status" value="1"/>
</dbReference>
<keyword evidence="25" id="KW-0106">Calcium</keyword>
<evidence type="ECO:0000256" key="27">
    <source>
        <dbReference type="ARBA" id="ARBA00023098"/>
    </source>
</evidence>
<proteinExistence type="inferred from homology"/>
<evidence type="ECO:0000256" key="6">
    <source>
        <dbReference type="ARBA" id="ARBA00004496"/>
    </source>
</evidence>
<evidence type="ECO:0000256" key="19">
    <source>
        <dbReference type="ARBA" id="ARBA00022729"/>
    </source>
</evidence>
<feature type="signal peptide" evidence="37">
    <location>
        <begin position="1"/>
        <end position="23"/>
    </location>
</feature>
<evidence type="ECO:0000256" key="26">
    <source>
        <dbReference type="ARBA" id="ARBA00023034"/>
    </source>
</evidence>
<keyword evidence="31" id="KW-0325">Glycoprotein</keyword>
<evidence type="ECO:0000256" key="32">
    <source>
        <dbReference type="ARBA" id="ARBA00023221"/>
    </source>
</evidence>
<dbReference type="PANTHER" id="PTHR43806">
    <property type="entry name" value="PEPTIDASE S8"/>
    <property type="match status" value="1"/>
</dbReference>
<feature type="chain" id="PRO_5035160301" description="Proprotein convertase subtilisin/kexin type 9" evidence="37">
    <location>
        <begin position="24"/>
        <end position="668"/>
    </location>
</feature>
<dbReference type="FunFam" id="3.30.70.80:FF:000004">
    <property type="entry name" value="Proprotein convertase subtilisin/kexin type 9"/>
    <property type="match status" value="1"/>
</dbReference>
<evidence type="ECO:0000259" key="39">
    <source>
        <dbReference type="Pfam" id="PF18459"/>
    </source>
</evidence>
<name>A0A8J7T790_ATRSP</name>
<keyword evidence="16" id="KW-0765">Sulfation</keyword>
<keyword evidence="24 36" id="KW-0720">Serine protease</keyword>
<evidence type="ECO:0000313" key="43">
    <source>
        <dbReference type="Proteomes" id="UP000736164"/>
    </source>
</evidence>
<keyword evidence="27" id="KW-0443">Lipid metabolism</keyword>
<keyword evidence="12" id="KW-0963">Cytoplasm</keyword>
<dbReference type="SUPFAM" id="SSF52743">
    <property type="entry name" value="Subtilisin-like"/>
    <property type="match status" value="1"/>
</dbReference>
<comment type="subunit">
    <text evidence="10">Monomer. Can self-associate to form dimers and higher multimers which may have increased LDLR degrading activity. The precursor protein but not the mature protein may form multimers. Interacts with APOB, VLDLR, LRP8/APOER2 and BACE1. The full-length immature form (pro-PCSK9) interacts with SCNN1A, SCNN1B and SCNN1G. The pro-PCSK9 form (via C-terminal domain) interacts with LDLR. Interacts (via the C-terminal domain) with ANXA2 (via repeat Annexin 1); the interaction inhibits the degradation of LDLR.</text>
</comment>
<dbReference type="AlphaFoldDB" id="A0A8J7T790"/>
<comment type="similarity">
    <text evidence="9 36">Belongs to the peptidase S8 family.</text>
</comment>
<dbReference type="Gene3D" id="2.60.120.690">
    <property type="entry name" value="Proprotein convertase subtilisin/kexin type 9"/>
    <property type="match status" value="1"/>
</dbReference>
<evidence type="ECO:0000256" key="21">
    <source>
        <dbReference type="ARBA" id="ARBA00022801"/>
    </source>
</evidence>
<comment type="caution">
    <text evidence="42">The sequence shown here is derived from an EMBL/GenBank/DDBJ whole genome shotgun (WGS) entry which is preliminary data.</text>
</comment>
<dbReference type="PROSITE" id="PS51892">
    <property type="entry name" value="SUBTILASE"/>
    <property type="match status" value="1"/>
</dbReference>
<keyword evidence="21 36" id="KW-0378">Hydrolase</keyword>
<dbReference type="GO" id="GO:0043523">
    <property type="term" value="P:regulation of neuron apoptotic process"/>
    <property type="evidence" value="ECO:0007669"/>
    <property type="project" value="UniProtKB-ARBA"/>
</dbReference>
<evidence type="ECO:0000259" key="40">
    <source>
        <dbReference type="Pfam" id="PF18463"/>
    </source>
</evidence>
<dbReference type="EMBL" id="JAAWVO010011288">
    <property type="protein sequence ID" value="MBN3313328.1"/>
    <property type="molecule type" value="Genomic_DNA"/>
</dbReference>
<evidence type="ECO:0000256" key="20">
    <source>
        <dbReference type="ARBA" id="ARBA00022753"/>
    </source>
</evidence>
<evidence type="ECO:0000256" key="36">
    <source>
        <dbReference type="PROSITE-ProRule" id="PRU01240"/>
    </source>
</evidence>
<keyword evidence="23" id="KW-0256">Endoplasmic reticulum</keyword>
<dbReference type="InterPro" id="IPR041051">
    <property type="entry name" value="PCSK9_C3"/>
</dbReference>
<dbReference type="GO" id="GO:0005794">
    <property type="term" value="C:Golgi apparatus"/>
    <property type="evidence" value="ECO:0007669"/>
    <property type="project" value="UniProtKB-SubCell"/>
</dbReference>
<dbReference type="GO" id="GO:0005783">
    <property type="term" value="C:endoplasmic reticulum"/>
    <property type="evidence" value="ECO:0007669"/>
    <property type="project" value="UniProtKB-SubCell"/>
</dbReference>
<keyword evidence="43" id="KW-1185">Reference proteome</keyword>
<dbReference type="InterPro" id="IPR015500">
    <property type="entry name" value="Peptidase_S8_subtilisin-rel"/>
</dbReference>
<evidence type="ECO:0000256" key="5">
    <source>
        <dbReference type="ARBA" id="ARBA00004371"/>
    </source>
</evidence>
<feature type="domain" description="Proprotein convertase subtilisin/kexin type 9 C-terminal" evidence="41">
    <location>
        <begin position="527"/>
        <end position="581"/>
    </location>
</feature>
<dbReference type="Pfam" id="PF00082">
    <property type="entry name" value="Peptidase_S8"/>
    <property type="match status" value="1"/>
</dbReference>
<dbReference type="GO" id="GO:0005615">
    <property type="term" value="C:extracellular space"/>
    <property type="evidence" value="ECO:0007669"/>
    <property type="project" value="TreeGrafter"/>
</dbReference>
<evidence type="ECO:0000256" key="34">
    <source>
        <dbReference type="ARBA" id="ARBA00032525"/>
    </source>
</evidence>
<dbReference type="Pfam" id="PF18463">
    <property type="entry name" value="PCSK9_C3"/>
    <property type="match status" value="1"/>
</dbReference>
<evidence type="ECO:0000256" key="10">
    <source>
        <dbReference type="ARBA" id="ARBA00011841"/>
    </source>
</evidence>
<keyword evidence="33" id="KW-0458">Lysosome</keyword>
<dbReference type="GO" id="GO:0006508">
    <property type="term" value="P:proteolysis"/>
    <property type="evidence" value="ECO:0007669"/>
    <property type="project" value="UniProtKB-KW"/>
</dbReference>
<dbReference type="InterPro" id="IPR041254">
    <property type="entry name" value="PCSK9_C1"/>
</dbReference>
<evidence type="ECO:0000256" key="35">
    <source>
        <dbReference type="ARBA" id="ARBA00032870"/>
    </source>
</evidence>
<dbReference type="Pfam" id="PF18464">
    <property type="entry name" value="PCSK9_C2"/>
    <property type="match status" value="1"/>
</dbReference>
<evidence type="ECO:0000256" key="22">
    <source>
        <dbReference type="ARBA" id="ARBA00022813"/>
    </source>
</evidence>
<evidence type="ECO:0000256" key="3">
    <source>
        <dbReference type="ARBA" id="ARBA00004240"/>
    </source>
</evidence>
<keyword evidence="19 37" id="KW-0732">Signal</keyword>
<dbReference type="Gene3D" id="3.30.70.80">
    <property type="entry name" value="Peptidase S8 propeptide/proteinase inhibitor I9"/>
    <property type="match status" value="1"/>
</dbReference>
<dbReference type="FunFam" id="3.40.50.200:FF:000016">
    <property type="entry name" value="Proprotein convertase subtilisin/kexin type 9"/>
    <property type="match status" value="1"/>
</dbReference>
<evidence type="ECO:0000256" key="12">
    <source>
        <dbReference type="ARBA" id="ARBA00022490"/>
    </source>
</evidence>
<evidence type="ECO:0000256" key="8">
    <source>
        <dbReference type="ARBA" id="ARBA00004613"/>
    </source>
</evidence>
<keyword evidence="29" id="KW-1015">Disulfide bond</keyword>
<protein>
    <recommendedName>
        <fullName evidence="11">Proprotein convertase subtilisin/kexin type 9</fullName>
    </recommendedName>
    <alternativeName>
        <fullName evidence="35">Proprotein convertase 9</fullName>
    </alternativeName>
    <alternativeName>
        <fullName evidence="34">Subtilisin/kexin-like protease PC9</fullName>
    </alternativeName>
</protein>
<evidence type="ECO:0000256" key="37">
    <source>
        <dbReference type="SAM" id="SignalP"/>
    </source>
</evidence>
<evidence type="ECO:0000256" key="17">
    <source>
        <dbReference type="ARBA" id="ARBA00022670"/>
    </source>
</evidence>
<dbReference type="Gene3D" id="3.40.50.200">
    <property type="entry name" value="Peptidase S8/S53 domain"/>
    <property type="match status" value="1"/>
</dbReference>
<evidence type="ECO:0000256" key="4">
    <source>
        <dbReference type="ARBA" id="ARBA00004241"/>
    </source>
</evidence>
<dbReference type="GO" id="GO:0004252">
    <property type="term" value="F:serine-type endopeptidase activity"/>
    <property type="evidence" value="ECO:0007669"/>
    <property type="project" value="UniProtKB-UniRule"/>
</dbReference>
<dbReference type="GO" id="GO:0008203">
    <property type="term" value="P:cholesterol metabolic process"/>
    <property type="evidence" value="ECO:0007669"/>
    <property type="project" value="UniProtKB-KW"/>
</dbReference>
<keyword evidence="20" id="KW-0967">Endosome</keyword>
<dbReference type="InterPro" id="IPR041052">
    <property type="entry name" value="PCSK9_C2"/>
</dbReference>
<evidence type="ECO:0000256" key="15">
    <source>
        <dbReference type="ARBA" id="ARBA00022553"/>
    </source>
</evidence>
<accession>A0A8J7T790</accession>
<keyword evidence="15" id="KW-0597">Phosphoprotein</keyword>
<keyword evidence="28" id="KW-0865">Zymogen</keyword>
<feature type="active site" description="Charge relay system" evidence="36">
    <location>
        <position position="177"/>
    </location>
</feature>
<evidence type="ECO:0000256" key="24">
    <source>
        <dbReference type="ARBA" id="ARBA00022825"/>
    </source>
</evidence>
<keyword evidence="32" id="KW-0753">Steroid metabolism</keyword>
<evidence type="ECO:0000256" key="2">
    <source>
        <dbReference type="ARBA" id="ARBA00004177"/>
    </source>
</evidence>
<dbReference type="PANTHER" id="PTHR43806:SF60">
    <property type="entry name" value="PROPROTEIN CONVERTASE SUBTILISIN_KEXIN TYPE 9"/>
    <property type="match status" value="1"/>
</dbReference>
<feature type="active site" description="Charge relay system" evidence="36">
    <location>
        <position position="217"/>
    </location>
</feature>
<evidence type="ECO:0000256" key="31">
    <source>
        <dbReference type="ARBA" id="ARBA00023180"/>
    </source>
</evidence>
<evidence type="ECO:0000256" key="13">
    <source>
        <dbReference type="ARBA" id="ARBA00022525"/>
    </source>
</evidence>
<dbReference type="GO" id="GO:0005768">
    <property type="term" value="C:endosome"/>
    <property type="evidence" value="ECO:0007669"/>
    <property type="project" value="UniProtKB-SubCell"/>
</dbReference>
<keyword evidence="26" id="KW-0333">Golgi apparatus</keyword>
<keyword evidence="17 36" id="KW-0645">Protease</keyword>
<evidence type="ECO:0000256" key="16">
    <source>
        <dbReference type="ARBA" id="ARBA00022641"/>
    </source>
</evidence>
<organism evidence="42 43">
    <name type="scientific">Atractosteus spatula</name>
    <name type="common">Alligator gar</name>
    <name type="synonym">Lepisosteus spatula</name>
    <dbReference type="NCBI Taxonomy" id="7917"/>
    <lineage>
        <taxon>Eukaryota</taxon>
        <taxon>Metazoa</taxon>
        <taxon>Chordata</taxon>
        <taxon>Craniata</taxon>
        <taxon>Vertebrata</taxon>
        <taxon>Euteleostomi</taxon>
        <taxon>Actinopterygii</taxon>
        <taxon>Neopterygii</taxon>
        <taxon>Holostei</taxon>
        <taxon>Semionotiformes</taxon>
        <taxon>Lepisosteidae</taxon>
        <taxon>Atractosteus</taxon>
    </lineage>
</organism>
<keyword evidence="30" id="KW-1207">Sterol metabolism</keyword>
<evidence type="ECO:0000256" key="29">
    <source>
        <dbReference type="ARBA" id="ARBA00023157"/>
    </source>
</evidence>
<feature type="active site" description="Charge relay system" evidence="36">
    <location>
        <position position="377"/>
    </location>
</feature>
<dbReference type="GO" id="GO:0005764">
    <property type="term" value="C:lysosome"/>
    <property type="evidence" value="ECO:0007669"/>
    <property type="project" value="UniProtKB-SubCell"/>
</dbReference>
<evidence type="ECO:0000256" key="1">
    <source>
        <dbReference type="ARBA" id="ARBA00001913"/>
    </source>
</evidence>
<dbReference type="GO" id="GO:0006915">
    <property type="term" value="P:apoptotic process"/>
    <property type="evidence" value="ECO:0007669"/>
    <property type="project" value="UniProtKB-KW"/>
</dbReference>
<keyword evidence="22" id="KW-0068">Autocatalytic cleavage</keyword>
<dbReference type="Proteomes" id="UP000736164">
    <property type="component" value="Unassembled WGS sequence"/>
</dbReference>
<dbReference type="InterPro" id="IPR037045">
    <property type="entry name" value="S8pro/Inhibitor_I9_sf"/>
</dbReference>
<dbReference type="CDD" id="cd16839">
    <property type="entry name" value="PCSK9_C-CRD"/>
    <property type="match status" value="1"/>
</dbReference>
<evidence type="ECO:0000256" key="9">
    <source>
        <dbReference type="ARBA" id="ARBA00011073"/>
    </source>
</evidence>
<comment type="subcellular location">
    <subcellularLocation>
        <location evidence="4">Cell surface</location>
    </subcellularLocation>
    <subcellularLocation>
        <location evidence="6">Cytoplasm</location>
    </subcellularLocation>
    <subcellularLocation>
        <location evidence="3">Endoplasmic reticulum</location>
    </subcellularLocation>
    <subcellularLocation>
        <location evidence="2">Endosome</location>
    </subcellularLocation>
    <subcellularLocation>
        <location evidence="7">Golgi apparatus</location>
    </subcellularLocation>
    <subcellularLocation>
        <location evidence="5">Lysosome</location>
    </subcellularLocation>
    <subcellularLocation>
        <location evidence="8">Secreted</location>
    </subcellularLocation>
</comment>